<dbReference type="InterPro" id="IPR051534">
    <property type="entry name" value="CBASS_pafABC_assoc_protein"/>
</dbReference>
<dbReference type="PROSITE" id="PS52050">
    <property type="entry name" value="WYL"/>
    <property type="match status" value="1"/>
</dbReference>
<keyword evidence="1" id="KW-0175">Coiled coil</keyword>
<dbReference type="InterPro" id="IPR057727">
    <property type="entry name" value="WCX_dom"/>
</dbReference>
<dbReference type="Pfam" id="PF13280">
    <property type="entry name" value="WYL"/>
    <property type="match status" value="1"/>
</dbReference>
<evidence type="ECO:0000313" key="4">
    <source>
        <dbReference type="EMBL" id="OJF99401.1"/>
    </source>
</evidence>
<feature type="domain" description="WCX" evidence="3">
    <location>
        <begin position="252"/>
        <end position="318"/>
    </location>
</feature>
<dbReference type="PANTHER" id="PTHR34580">
    <property type="match status" value="1"/>
</dbReference>
<evidence type="ECO:0000313" key="5">
    <source>
        <dbReference type="Proteomes" id="UP000182661"/>
    </source>
</evidence>
<accession>A0A657LWX3</accession>
<dbReference type="PANTHER" id="PTHR34580:SF1">
    <property type="entry name" value="PROTEIN PAFC"/>
    <property type="match status" value="1"/>
</dbReference>
<feature type="coiled-coil region" evidence="1">
    <location>
        <begin position="76"/>
        <end position="103"/>
    </location>
</feature>
<evidence type="ECO:0000256" key="1">
    <source>
        <dbReference type="SAM" id="Coils"/>
    </source>
</evidence>
<name>A0A657LWX3_9HYPH</name>
<keyword evidence="5" id="KW-1185">Reference proteome</keyword>
<dbReference type="EMBL" id="LSRP01000071">
    <property type="protein sequence ID" value="OJF99401.1"/>
    <property type="molecule type" value="Genomic_DNA"/>
</dbReference>
<evidence type="ECO:0000259" key="3">
    <source>
        <dbReference type="Pfam" id="PF25583"/>
    </source>
</evidence>
<reference evidence="4 5" key="1">
    <citation type="submission" date="2016-02" db="EMBL/GenBank/DDBJ databases">
        <title>Genome sequencing of a beta-galactosidase producing bacteria Rhizobium sp. 59.</title>
        <authorList>
            <person name="Wang D."/>
            <person name="Kot W."/>
            <person name="Qin Y."/>
            <person name="Hansen L."/>
            <person name="Naqvi K."/>
            <person name="Rensing C."/>
        </authorList>
    </citation>
    <scope>NUCLEOTIDE SEQUENCE [LARGE SCALE GENOMIC DNA]</scope>
    <source>
        <strain evidence="4 5">59</strain>
    </source>
</reference>
<evidence type="ECO:0000259" key="2">
    <source>
        <dbReference type="Pfam" id="PF13280"/>
    </source>
</evidence>
<comment type="caution">
    <text evidence="4">The sequence shown here is derived from an EMBL/GenBank/DDBJ whole genome shotgun (WGS) entry which is preliminary data.</text>
</comment>
<gene>
    <name evidence="4" type="ORF">AX760_13015</name>
</gene>
<dbReference type="RefSeq" id="WP_071832148.1">
    <property type="nucleotide sequence ID" value="NZ_LSRP01000071.1"/>
</dbReference>
<organism evidence="4 5">
    <name type="scientific">Pararhizobium antarcticum</name>
    <dbReference type="NCBI Taxonomy" id="1798805"/>
    <lineage>
        <taxon>Bacteria</taxon>
        <taxon>Pseudomonadati</taxon>
        <taxon>Pseudomonadota</taxon>
        <taxon>Alphaproteobacteria</taxon>
        <taxon>Hyphomicrobiales</taxon>
        <taxon>Rhizobiaceae</taxon>
        <taxon>Rhizobium/Agrobacterium group</taxon>
        <taxon>Pararhizobium</taxon>
    </lineage>
</organism>
<feature type="domain" description="WYL" evidence="2">
    <location>
        <begin position="153"/>
        <end position="218"/>
    </location>
</feature>
<protein>
    <submittedName>
        <fullName evidence="4">Uncharacterized protein</fullName>
    </submittedName>
</protein>
<dbReference type="Proteomes" id="UP000182661">
    <property type="component" value="Unassembled WGS sequence"/>
</dbReference>
<dbReference type="InterPro" id="IPR026881">
    <property type="entry name" value="WYL_dom"/>
</dbReference>
<sequence length="330" mass="37105">MSFHKAQDLLKLAELAASRHSGISLPDIAVEFGVNMRTAQRMVRALESTFPSVSIKTDGDRRRWWKLRDTAMLGMRGIYDRELVALEMAIRRAEREGAQSEVEALQALRGRLVATLPSAHARRAEVDAEAVLEAQGYACRPGPKVRASPMVTGAIAEALKAPFSLTIRYKGKQDAEPLDRTVEPYGMLLGTRHYLIARDPSKGSAFRRFRLDRIMDAKITGQSFVRDKDFDLDAYAAQSFGSFHSDAEFGLVVWRFTPAAAASAREFVFHPDQVFTDHADGGLIVTFRASGWIEMAWHLYQWGDTVEVIEPPPLREMVDLWHNPHIWVLP</sequence>
<proteinExistence type="predicted"/>
<dbReference type="OrthoDB" id="7626446at2"/>
<dbReference type="AlphaFoldDB" id="A0A657LWX3"/>
<dbReference type="Pfam" id="PF25583">
    <property type="entry name" value="WCX"/>
    <property type="match status" value="1"/>
</dbReference>